<evidence type="ECO:0000256" key="1">
    <source>
        <dbReference type="ARBA" id="ARBA00023002"/>
    </source>
</evidence>
<protein>
    <submittedName>
        <fullName evidence="4">Alpha-aminoadipic semialdehyde synthase, mitochondrial-like</fullName>
    </submittedName>
</protein>
<organism evidence="3 4">
    <name type="scientific">Priapulus caudatus</name>
    <name type="common">Priapulid worm</name>
    <dbReference type="NCBI Taxonomy" id="37621"/>
    <lineage>
        <taxon>Eukaryota</taxon>
        <taxon>Metazoa</taxon>
        <taxon>Ecdysozoa</taxon>
        <taxon>Scalidophora</taxon>
        <taxon>Priapulida</taxon>
        <taxon>Priapulimorpha</taxon>
        <taxon>Priapulimorphida</taxon>
        <taxon>Priapulidae</taxon>
        <taxon>Priapulus</taxon>
    </lineage>
</organism>
<evidence type="ECO:0000313" key="4">
    <source>
        <dbReference type="RefSeq" id="XP_014670813.1"/>
    </source>
</evidence>
<evidence type="ECO:0000313" key="3">
    <source>
        <dbReference type="Proteomes" id="UP000695022"/>
    </source>
</evidence>
<keyword evidence="3" id="KW-1185">Reference proteome</keyword>
<accession>A0ABM1EF42</accession>
<proteinExistence type="predicted"/>
<dbReference type="InterPro" id="IPR032095">
    <property type="entry name" value="Sacchrp_dh-like_C"/>
</dbReference>
<reference evidence="4" key="1">
    <citation type="submission" date="2025-08" db="UniProtKB">
        <authorList>
            <consortium name="RefSeq"/>
        </authorList>
    </citation>
    <scope>IDENTIFICATION</scope>
</reference>
<feature type="domain" description="Saccharopine dehydrogenase-like C-terminal" evidence="2">
    <location>
        <begin position="1"/>
        <end position="304"/>
    </location>
</feature>
<dbReference type="RefSeq" id="XP_014670813.1">
    <property type="nucleotide sequence ID" value="XM_014815327.1"/>
</dbReference>
<name>A0ABM1EF42_PRICU</name>
<dbReference type="Pfam" id="PF16653">
    <property type="entry name" value="Sacchrp_dh_C"/>
    <property type="match status" value="1"/>
</dbReference>
<evidence type="ECO:0000259" key="2">
    <source>
        <dbReference type="Pfam" id="PF16653"/>
    </source>
</evidence>
<dbReference type="PANTHER" id="PTHR11133">
    <property type="entry name" value="SACCHAROPINE DEHYDROGENASE"/>
    <property type="match status" value="1"/>
</dbReference>
<sequence length="338" mass="37750">MECIESVKEQGSTVKSFISYCGGLPAPENSENPLRYKFSWSPLGVFRNAHSGARYLLNGKVVDVPVGGAVLDARQNIDFLPGFNLEAIPNRDSTKYASPYGIESAHTIIRGTLRYRGYCEALKGLLKVGLINDVPHPNLHPMGPEITWKEFMCTLLDQPLDMMLDMLKDAVFDNVKQDNIHYHTIANLGLLSDDVIEKKNTPLATVSHYMAKRLAYGANERDIIVLRHNIAVERADKETEVRHINLVVYGDPRGYSAMAKCVGYPTAIASKMLLEDEIQHKGIVIPLMPEIYRTMLKRLAYEGIVATETVSYPEYSPLHHGTPNNMSAHSNLFYQSAA</sequence>
<dbReference type="PANTHER" id="PTHR11133:SF22">
    <property type="entry name" value="ALPHA-AMINOADIPIC SEMIALDEHYDE SYNTHASE, MITOCHONDRIAL"/>
    <property type="match status" value="1"/>
</dbReference>
<keyword evidence="1" id="KW-0560">Oxidoreductase</keyword>
<dbReference type="Gene3D" id="3.30.360.10">
    <property type="entry name" value="Dihydrodipicolinate Reductase, domain 2"/>
    <property type="match status" value="1"/>
</dbReference>
<dbReference type="Gene3D" id="1.10.1870.10">
    <property type="entry name" value="Domain 3, Saccharopine reductase"/>
    <property type="match status" value="1"/>
</dbReference>
<dbReference type="Proteomes" id="UP000695022">
    <property type="component" value="Unplaced"/>
</dbReference>
<gene>
    <name evidence="4" type="primary">LOC106811625</name>
</gene>
<dbReference type="GeneID" id="106811625"/>
<dbReference type="InterPro" id="IPR051168">
    <property type="entry name" value="AASS"/>
</dbReference>
<dbReference type="SUPFAM" id="SSF55347">
    <property type="entry name" value="Glyceraldehyde-3-phosphate dehydrogenase-like, C-terminal domain"/>
    <property type="match status" value="1"/>
</dbReference>